<dbReference type="EMBL" id="CP148074">
    <property type="protein sequence ID" value="WXL26828.1"/>
    <property type="molecule type" value="Genomic_DNA"/>
</dbReference>
<keyword evidence="1" id="KW-0472">Membrane</keyword>
<name>A0ABZ2RJ75_ECTME</name>
<accession>A0ABZ2RJ75</accession>
<evidence type="ECO:0000313" key="3">
    <source>
        <dbReference type="Proteomes" id="UP001476583"/>
    </source>
</evidence>
<feature type="transmembrane region" description="Helical" evidence="1">
    <location>
        <begin position="33"/>
        <end position="51"/>
    </location>
</feature>
<evidence type="ECO:0000256" key="1">
    <source>
        <dbReference type="SAM" id="Phobius"/>
    </source>
</evidence>
<keyword evidence="3" id="KW-1185">Reference proteome</keyword>
<protein>
    <submittedName>
        <fullName evidence="2">Uncharacterized protein</fullName>
    </submittedName>
</protein>
<reference evidence="2 3" key="1">
    <citation type="submission" date="2024-03" db="EMBL/GenBank/DDBJ databases">
        <title>Complete genome of BD2.</title>
        <authorList>
            <person name="Cao G."/>
        </authorList>
    </citation>
    <scope>NUCLEOTIDE SEQUENCE [LARGE SCALE GENOMIC DNA]</scope>
    <source>
        <strain evidence="2 3">BD2</strain>
    </source>
</reference>
<keyword evidence="1" id="KW-0812">Transmembrane</keyword>
<sequence>MRELEIMIGLLLAGFILLLGGYAKRDDNKGLCMISAGILIVFSTIGYKLYLELGI</sequence>
<dbReference type="Proteomes" id="UP001476583">
    <property type="component" value="Chromosome"/>
</dbReference>
<proteinExistence type="predicted"/>
<evidence type="ECO:0000313" key="2">
    <source>
        <dbReference type="EMBL" id="WXL26828.1"/>
    </source>
</evidence>
<keyword evidence="1" id="KW-1133">Transmembrane helix</keyword>
<organism evidence="2 3">
    <name type="scientific">Ectopseudomonas mendocina</name>
    <name type="common">Pseudomonas mendocina</name>
    <dbReference type="NCBI Taxonomy" id="300"/>
    <lineage>
        <taxon>Bacteria</taxon>
        <taxon>Pseudomonadati</taxon>
        <taxon>Pseudomonadota</taxon>
        <taxon>Gammaproteobacteria</taxon>
        <taxon>Pseudomonadales</taxon>
        <taxon>Pseudomonadaceae</taxon>
        <taxon>Ectopseudomonas</taxon>
    </lineage>
</organism>
<gene>
    <name evidence="2" type="ORF">WG219_04945</name>
</gene>